<dbReference type="EMBL" id="NBIV01000062">
    <property type="protein sequence ID" value="PXF45342.1"/>
    <property type="molecule type" value="Genomic_DNA"/>
</dbReference>
<organism evidence="1 2">
    <name type="scientific">Gracilariopsis chorda</name>
    <dbReference type="NCBI Taxonomy" id="448386"/>
    <lineage>
        <taxon>Eukaryota</taxon>
        <taxon>Rhodophyta</taxon>
        <taxon>Florideophyceae</taxon>
        <taxon>Rhodymeniophycidae</taxon>
        <taxon>Gracilariales</taxon>
        <taxon>Gracilariaceae</taxon>
        <taxon>Gracilariopsis</taxon>
    </lineage>
</organism>
<evidence type="ECO:0000313" key="1">
    <source>
        <dbReference type="EMBL" id="PXF45342.1"/>
    </source>
</evidence>
<proteinExistence type="predicted"/>
<keyword evidence="2" id="KW-1185">Reference proteome</keyword>
<dbReference type="AlphaFoldDB" id="A0A2V3ITB4"/>
<gene>
    <name evidence="1" type="ORF">BWQ96_04862</name>
</gene>
<comment type="caution">
    <text evidence="1">The sequence shown here is derived from an EMBL/GenBank/DDBJ whole genome shotgun (WGS) entry which is preliminary data.</text>
</comment>
<evidence type="ECO:0000313" key="2">
    <source>
        <dbReference type="Proteomes" id="UP000247409"/>
    </source>
</evidence>
<name>A0A2V3ITB4_9FLOR</name>
<protein>
    <submittedName>
        <fullName evidence="1">Uncharacterized protein</fullName>
    </submittedName>
</protein>
<sequence>MPTVLVAPWRVLANVQRVFLSNKMRLADDNELMREAKKEEGGKARWTTEWREEMYAVGDIYGE</sequence>
<dbReference type="Proteomes" id="UP000247409">
    <property type="component" value="Unassembled WGS sequence"/>
</dbReference>
<reference evidence="1 2" key="1">
    <citation type="journal article" date="2018" name="Mol. Biol. Evol.">
        <title>Analysis of the draft genome of the red seaweed Gracilariopsis chorda provides insights into genome size evolution in Rhodophyta.</title>
        <authorList>
            <person name="Lee J."/>
            <person name="Yang E.C."/>
            <person name="Graf L."/>
            <person name="Yang J.H."/>
            <person name="Qiu H."/>
            <person name="Zel Zion U."/>
            <person name="Chan C.X."/>
            <person name="Stephens T.G."/>
            <person name="Weber A.P.M."/>
            <person name="Boo G.H."/>
            <person name="Boo S.M."/>
            <person name="Kim K.M."/>
            <person name="Shin Y."/>
            <person name="Jung M."/>
            <person name="Lee S.J."/>
            <person name="Yim H.S."/>
            <person name="Lee J.H."/>
            <person name="Bhattacharya D."/>
            <person name="Yoon H.S."/>
        </authorList>
    </citation>
    <scope>NUCLEOTIDE SEQUENCE [LARGE SCALE GENOMIC DNA]</scope>
    <source>
        <strain evidence="1 2">SKKU-2015</strain>
        <tissue evidence="1">Whole body</tissue>
    </source>
</reference>
<accession>A0A2V3ITB4</accession>